<proteinExistence type="predicted"/>
<evidence type="ECO:0008006" key="4">
    <source>
        <dbReference type="Google" id="ProtNLM"/>
    </source>
</evidence>
<feature type="chain" id="PRO_5013217930" description="Sensor of ECF-type sigma factor" evidence="1">
    <location>
        <begin position="23"/>
        <end position="159"/>
    </location>
</feature>
<reference evidence="2 3" key="1">
    <citation type="submission" date="2017-04" db="EMBL/GenBank/DDBJ databases">
        <title>A new member of the family Flavobacteriaceae isolated from ascidians.</title>
        <authorList>
            <person name="Chen L."/>
        </authorList>
    </citation>
    <scope>NUCLEOTIDE SEQUENCE [LARGE SCALE GENOMIC DNA]</scope>
    <source>
        <strain evidence="2 3">HQA918</strain>
    </source>
</reference>
<keyword evidence="3" id="KW-1185">Reference proteome</keyword>
<dbReference type="Proteomes" id="UP000219559">
    <property type="component" value="Unassembled WGS sequence"/>
</dbReference>
<dbReference type="EMBL" id="NBWU01000009">
    <property type="protein sequence ID" value="PCE62463.1"/>
    <property type="molecule type" value="Genomic_DNA"/>
</dbReference>
<keyword evidence="1" id="KW-0732">Signal</keyword>
<feature type="signal peptide" evidence="1">
    <location>
        <begin position="1"/>
        <end position="22"/>
    </location>
</feature>
<evidence type="ECO:0000313" key="2">
    <source>
        <dbReference type="EMBL" id="PCE62463.1"/>
    </source>
</evidence>
<dbReference type="RefSeq" id="WP_097443834.1">
    <property type="nucleotide sequence ID" value="NZ_NBWU01000009.1"/>
</dbReference>
<dbReference type="AlphaFoldDB" id="A0A2A4G201"/>
<evidence type="ECO:0000313" key="3">
    <source>
        <dbReference type="Proteomes" id="UP000219559"/>
    </source>
</evidence>
<sequence length="159" mass="19046">MKTYLTLFFGLFMAFITTSTYAQQRPDREKIKALKIAHLNDRLELSTEEAKAFWPVYDSFEKKVREIRRTQFQSYRKKVKNSENTTDAEAEELFDKLMQLETNRIDQLKKYFAEFSAILGAKRALIVLHSEEEFKRKLLREYGRMQHKRQAPKEKPNEK</sequence>
<evidence type="ECO:0000256" key="1">
    <source>
        <dbReference type="SAM" id="SignalP"/>
    </source>
</evidence>
<comment type="caution">
    <text evidence="2">The sequence shown here is derived from an EMBL/GenBank/DDBJ whole genome shotgun (WGS) entry which is preliminary data.</text>
</comment>
<accession>A0A2A4G201</accession>
<gene>
    <name evidence="2" type="ORF">B7P33_19110</name>
</gene>
<dbReference type="OrthoDB" id="675330at2"/>
<name>A0A2A4G201_9FLAO</name>
<organism evidence="2 3">
    <name type="scientific">Sediminicola luteus</name>
    <dbReference type="NCBI Taxonomy" id="319238"/>
    <lineage>
        <taxon>Bacteria</taxon>
        <taxon>Pseudomonadati</taxon>
        <taxon>Bacteroidota</taxon>
        <taxon>Flavobacteriia</taxon>
        <taxon>Flavobacteriales</taxon>
        <taxon>Flavobacteriaceae</taxon>
        <taxon>Sediminicola</taxon>
    </lineage>
</organism>
<protein>
    <recommendedName>
        <fullName evidence="4">Sensor of ECF-type sigma factor</fullName>
    </recommendedName>
</protein>